<evidence type="ECO:0000313" key="1">
    <source>
        <dbReference type="EMBL" id="MDR6459061.1"/>
    </source>
</evidence>
<proteinExistence type="predicted"/>
<protein>
    <submittedName>
        <fullName evidence="1">ATP-dependent Zn protease</fullName>
    </submittedName>
</protein>
<organism evidence="1 2">
    <name type="scientific">Chryseobacterium vietnamense</name>
    <dbReference type="NCBI Taxonomy" id="866785"/>
    <lineage>
        <taxon>Bacteria</taxon>
        <taxon>Pseudomonadati</taxon>
        <taxon>Bacteroidota</taxon>
        <taxon>Flavobacteriia</taxon>
        <taxon>Flavobacteriales</taxon>
        <taxon>Weeksellaceae</taxon>
        <taxon>Chryseobacterium group</taxon>
        <taxon>Chryseobacterium</taxon>
    </lineage>
</organism>
<evidence type="ECO:0000313" key="2">
    <source>
        <dbReference type="Proteomes" id="UP001184833"/>
    </source>
</evidence>
<name>A0ACC6J7P2_9FLAO</name>
<dbReference type="Proteomes" id="UP001184833">
    <property type="component" value="Unassembled WGS sequence"/>
</dbReference>
<dbReference type="EMBL" id="JAVDQX010000002">
    <property type="protein sequence ID" value="MDR6459061.1"/>
    <property type="molecule type" value="Genomic_DNA"/>
</dbReference>
<comment type="caution">
    <text evidence="1">The sequence shown here is derived from an EMBL/GenBank/DDBJ whole genome shotgun (WGS) entry which is preliminary data.</text>
</comment>
<reference evidence="1" key="1">
    <citation type="submission" date="2023-07" db="EMBL/GenBank/DDBJ databases">
        <title>Sorghum-associated microbial communities from plants grown in Nebraska, USA.</title>
        <authorList>
            <person name="Schachtman D."/>
        </authorList>
    </citation>
    <scope>NUCLEOTIDE SEQUENCE</scope>
    <source>
        <strain evidence="1">DS2329</strain>
    </source>
</reference>
<accession>A0ACC6J7P2</accession>
<sequence length="147" mass="17159">MEHEIFETIANFCNAKNYPLIYNRILLHKFYEDYKKVINDHTIKEGSDPTNDTLKGFKSTLLNDMTLTSNIKLAEDELKNYSKEEITKFERKQSTRAFWISVLSGVIASIIYTLLLIIFFYLGKNQISSWLNDLNSTASQETKKMEQ</sequence>
<gene>
    <name evidence="1" type="ORF">J2786_002168</name>
</gene>
<keyword evidence="1" id="KW-0378">Hydrolase</keyword>
<keyword evidence="2" id="KW-1185">Reference proteome</keyword>
<keyword evidence="1" id="KW-0645">Protease</keyword>